<dbReference type="Proteomes" id="UP001500851">
    <property type="component" value="Unassembled WGS sequence"/>
</dbReference>
<dbReference type="PANTHER" id="PTHR30290">
    <property type="entry name" value="PERIPLASMIC BINDING COMPONENT OF ABC TRANSPORTER"/>
    <property type="match status" value="1"/>
</dbReference>
<dbReference type="SUPFAM" id="SSF53850">
    <property type="entry name" value="Periplasmic binding protein-like II"/>
    <property type="match status" value="1"/>
</dbReference>
<evidence type="ECO:0000313" key="5">
    <source>
        <dbReference type="Proteomes" id="UP001500851"/>
    </source>
</evidence>
<feature type="domain" description="Solute-binding protein family 5" evidence="3">
    <location>
        <begin position="103"/>
        <end position="468"/>
    </location>
</feature>
<dbReference type="Gene3D" id="3.90.76.10">
    <property type="entry name" value="Dipeptide-binding Protein, Domain 1"/>
    <property type="match status" value="1"/>
</dbReference>
<keyword evidence="5" id="KW-1185">Reference proteome</keyword>
<dbReference type="PIRSF" id="PIRSF002741">
    <property type="entry name" value="MppA"/>
    <property type="match status" value="1"/>
</dbReference>
<dbReference type="InterPro" id="IPR039424">
    <property type="entry name" value="SBP_5"/>
</dbReference>
<organism evidence="4 5">
    <name type="scientific">Leucobacter iarius</name>
    <dbReference type="NCBI Taxonomy" id="333963"/>
    <lineage>
        <taxon>Bacteria</taxon>
        <taxon>Bacillati</taxon>
        <taxon>Actinomycetota</taxon>
        <taxon>Actinomycetes</taxon>
        <taxon>Micrococcales</taxon>
        <taxon>Microbacteriaceae</taxon>
        <taxon>Leucobacter</taxon>
    </lineage>
</organism>
<evidence type="ECO:0000259" key="3">
    <source>
        <dbReference type="Pfam" id="PF00496"/>
    </source>
</evidence>
<gene>
    <name evidence="4" type="ORF">GCM10009768_18520</name>
</gene>
<feature type="chain" id="PRO_5046493863" evidence="2">
    <location>
        <begin position="37"/>
        <end position="557"/>
    </location>
</feature>
<feature type="signal peptide" evidence="2">
    <location>
        <begin position="1"/>
        <end position="36"/>
    </location>
</feature>
<dbReference type="Gene3D" id="3.10.105.10">
    <property type="entry name" value="Dipeptide-binding Protein, Domain 3"/>
    <property type="match status" value="1"/>
</dbReference>
<comment type="caution">
    <text evidence="4">The sequence shown here is derived from an EMBL/GenBank/DDBJ whole genome shotgun (WGS) entry which is preliminary data.</text>
</comment>
<dbReference type="CDD" id="cd00995">
    <property type="entry name" value="PBP2_NikA_DppA_OppA_like"/>
    <property type="match status" value="1"/>
</dbReference>
<dbReference type="Gene3D" id="3.40.190.10">
    <property type="entry name" value="Periplasmic binding protein-like II"/>
    <property type="match status" value="1"/>
</dbReference>
<evidence type="ECO:0000256" key="2">
    <source>
        <dbReference type="SAM" id="SignalP"/>
    </source>
</evidence>
<sequence length="557" mass="59674">MPLSPIGSSGARRSAVRVAAASAAIAALALSGCSAAGSAARTTAGPPKITTSLPGATGQAKTVKWALYNEPTSLDPIKISDFPPQQVITNVCESMLKLTPDMTIEPNLAESYDNPEPTKWVFHLRSGVKFHDGGTMTADDVVYSMKRSANYDLGSMVAGAYDQVKSITATGPLEVTVTLKQPDVTFFQEMATSSGRVVSRATSEQQGEKLGTPSANVDCTGPFKLSEWKPGERITIEKFDGYWDSKHLAKTDRLDFTFVRDAASRVNGMLSGEIQGAWNVPPSGFAKLAQSGKGDLFFGETSGAFIGMVTNLNGGLKDTRVRQALSMAVDREAIITAAMAGAADPLYTVASSGTWGYEKPKFEAASKEIAAMPRSVEAAKKLVQEAGPQPKITLAVTSAQPEMPIVAAEMQRAGKEIGLDIALKTLPEDVYNSLYSDAKAREGIDMIFTTWQTYYPDPVSLYVFLQSDNFYNYAGWKNPEFDQLVAKARQTTDEAARADLLIQAQKIAAEDPTWIPVFQPYNPVYLAKGLTGVPTAAIQHNVPWAQGLGEGDAAAKP</sequence>
<evidence type="ECO:0000256" key="1">
    <source>
        <dbReference type="SAM" id="MobiDB-lite"/>
    </source>
</evidence>
<dbReference type="InterPro" id="IPR030678">
    <property type="entry name" value="Peptide/Ni-bd"/>
</dbReference>
<evidence type="ECO:0000313" key="4">
    <source>
        <dbReference type="EMBL" id="GAA1789859.1"/>
    </source>
</evidence>
<dbReference type="Pfam" id="PF00496">
    <property type="entry name" value="SBP_bac_5"/>
    <property type="match status" value="1"/>
</dbReference>
<proteinExistence type="predicted"/>
<protein>
    <submittedName>
        <fullName evidence="4">ABC transporter substrate-binding protein</fullName>
    </submittedName>
</protein>
<feature type="region of interest" description="Disordered" evidence="1">
    <location>
        <begin position="197"/>
        <end position="216"/>
    </location>
</feature>
<name>A0ABN2LJ57_9MICO</name>
<keyword evidence="2" id="KW-0732">Signal</keyword>
<dbReference type="RefSeq" id="WP_344031695.1">
    <property type="nucleotide sequence ID" value="NZ_BAAAOB010000002.1"/>
</dbReference>
<dbReference type="EMBL" id="BAAAOB010000002">
    <property type="protein sequence ID" value="GAA1789859.1"/>
    <property type="molecule type" value="Genomic_DNA"/>
</dbReference>
<dbReference type="InterPro" id="IPR000914">
    <property type="entry name" value="SBP_5_dom"/>
</dbReference>
<reference evidence="4 5" key="1">
    <citation type="journal article" date="2019" name="Int. J. Syst. Evol. Microbiol.">
        <title>The Global Catalogue of Microorganisms (GCM) 10K type strain sequencing project: providing services to taxonomists for standard genome sequencing and annotation.</title>
        <authorList>
            <consortium name="The Broad Institute Genomics Platform"/>
            <consortium name="The Broad Institute Genome Sequencing Center for Infectious Disease"/>
            <person name="Wu L."/>
            <person name="Ma J."/>
        </authorList>
    </citation>
    <scope>NUCLEOTIDE SEQUENCE [LARGE SCALE GENOMIC DNA]</scope>
    <source>
        <strain evidence="4 5">JCM 14736</strain>
    </source>
</reference>
<accession>A0ABN2LJ57</accession>